<dbReference type="OrthoDB" id="9902896at2"/>
<dbReference type="AlphaFoldDB" id="A0A1D8GHN6"/>
<reference evidence="1 2" key="1">
    <citation type="submission" date="2016-09" db="EMBL/GenBank/DDBJ databases">
        <title>Genomic analysis reveals versatility of anaerobic energy metabolism of Geosporobacter ferrireducens IRF9 of phylum Firmicutes.</title>
        <authorList>
            <person name="Kim S.-J."/>
        </authorList>
    </citation>
    <scope>NUCLEOTIDE SEQUENCE [LARGE SCALE GENOMIC DNA]</scope>
    <source>
        <strain evidence="1 2">IRF9</strain>
    </source>
</reference>
<evidence type="ECO:0000313" key="1">
    <source>
        <dbReference type="EMBL" id="AOT70431.1"/>
    </source>
</evidence>
<organism evidence="1 2">
    <name type="scientific">Geosporobacter ferrireducens</name>
    <dbReference type="NCBI Taxonomy" id="1424294"/>
    <lineage>
        <taxon>Bacteria</taxon>
        <taxon>Bacillati</taxon>
        <taxon>Bacillota</taxon>
        <taxon>Clostridia</taxon>
        <taxon>Peptostreptococcales</taxon>
        <taxon>Thermotaleaceae</taxon>
        <taxon>Geosporobacter</taxon>
    </lineage>
</organism>
<keyword evidence="2" id="KW-1185">Reference proteome</keyword>
<evidence type="ECO:0000313" key="2">
    <source>
        <dbReference type="Proteomes" id="UP000095743"/>
    </source>
</evidence>
<accession>A0A1D8GHN6</accession>
<dbReference type="Proteomes" id="UP000095743">
    <property type="component" value="Chromosome"/>
</dbReference>
<dbReference type="KEGG" id="gfe:Gferi_13070"/>
<gene>
    <name evidence="1" type="ORF">Gferi_13070</name>
</gene>
<protein>
    <submittedName>
        <fullName evidence="1">Uncharacterized protein</fullName>
    </submittedName>
</protein>
<sequence length="61" mass="6967">MRVQYADEAVVVTKPKPMKGSNSMEGKTQVTYYRVDMAIVGQKFTIDAKGGRDFKVYQKEF</sequence>
<name>A0A1D8GHN6_9FIRM</name>
<proteinExistence type="predicted"/>
<dbReference type="EMBL" id="CP017269">
    <property type="protein sequence ID" value="AOT70431.1"/>
    <property type="molecule type" value="Genomic_DNA"/>
</dbReference>